<dbReference type="AlphaFoldDB" id="A0AA88DKP9"/>
<gene>
    <name evidence="2" type="ORF">TIFTF001_026155</name>
</gene>
<feature type="compositionally biased region" description="Pro residues" evidence="1">
    <location>
        <begin position="13"/>
        <end position="26"/>
    </location>
</feature>
<proteinExistence type="predicted"/>
<protein>
    <submittedName>
        <fullName evidence="2">Uncharacterized protein</fullName>
    </submittedName>
</protein>
<feature type="region of interest" description="Disordered" evidence="1">
    <location>
        <begin position="13"/>
        <end position="33"/>
    </location>
</feature>
<accession>A0AA88DKP9</accession>
<evidence type="ECO:0000313" key="3">
    <source>
        <dbReference type="Proteomes" id="UP001187192"/>
    </source>
</evidence>
<dbReference type="EMBL" id="BTGU01000068">
    <property type="protein sequence ID" value="GMN57041.1"/>
    <property type="molecule type" value="Genomic_DNA"/>
</dbReference>
<reference evidence="2" key="1">
    <citation type="submission" date="2023-07" db="EMBL/GenBank/DDBJ databases">
        <title>draft genome sequence of fig (Ficus carica).</title>
        <authorList>
            <person name="Takahashi T."/>
            <person name="Nishimura K."/>
        </authorList>
    </citation>
    <scope>NUCLEOTIDE SEQUENCE</scope>
</reference>
<evidence type="ECO:0000256" key="1">
    <source>
        <dbReference type="SAM" id="MobiDB-lite"/>
    </source>
</evidence>
<sequence length="63" mass="6897">MPETALVFSVVRPPPFPRSANPPPPLDAGGHHHLDRHHLRAPFCCPQILEPPCADAGGEREEK</sequence>
<evidence type="ECO:0000313" key="2">
    <source>
        <dbReference type="EMBL" id="GMN57041.1"/>
    </source>
</evidence>
<organism evidence="2 3">
    <name type="scientific">Ficus carica</name>
    <name type="common">Common fig</name>
    <dbReference type="NCBI Taxonomy" id="3494"/>
    <lineage>
        <taxon>Eukaryota</taxon>
        <taxon>Viridiplantae</taxon>
        <taxon>Streptophyta</taxon>
        <taxon>Embryophyta</taxon>
        <taxon>Tracheophyta</taxon>
        <taxon>Spermatophyta</taxon>
        <taxon>Magnoliopsida</taxon>
        <taxon>eudicotyledons</taxon>
        <taxon>Gunneridae</taxon>
        <taxon>Pentapetalae</taxon>
        <taxon>rosids</taxon>
        <taxon>fabids</taxon>
        <taxon>Rosales</taxon>
        <taxon>Moraceae</taxon>
        <taxon>Ficeae</taxon>
        <taxon>Ficus</taxon>
    </lineage>
</organism>
<keyword evidence="3" id="KW-1185">Reference proteome</keyword>
<comment type="caution">
    <text evidence="2">The sequence shown here is derived from an EMBL/GenBank/DDBJ whole genome shotgun (WGS) entry which is preliminary data.</text>
</comment>
<name>A0AA88DKP9_FICCA</name>
<dbReference type="Proteomes" id="UP001187192">
    <property type="component" value="Unassembled WGS sequence"/>
</dbReference>